<comment type="caution">
    <text evidence="5">The sequence shown here is derived from an EMBL/GenBank/DDBJ whole genome shotgun (WGS) entry which is preliminary data.</text>
</comment>
<dbReference type="PIRSF" id="PIRSF000521">
    <property type="entry name" value="Transaminase_4ab_Lys_Orn"/>
    <property type="match status" value="1"/>
</dbReference>
<evidence type="ECO:0000256" key="2">
    <source>
        <dbReference type="ARBA" id="ARBA00022576"/>
    </source>
</evidence>
<dbReference type="InterPro" id="IPR015421">
    <property type="entry name" value="PyrdxlP-dep_Trfase_major"/>
</dbReference>
<dbReference type="InterPro" id="IPR015422">
    <property type="entry name" value="PyrdxlP-dep_Trfase_small"/>
</dbReference>
<dbReference type="AlphaFoldDB" id="E6PC59"/>
<accession>E6PC59</accession>
<dbReference type="Pfam" id="PF00202">
    <property type="entry name" value="Aminotran_3"/>
    <property type="match status" value="1"/>
</dbReference>
<organism evidence="5">
    <name type="scientific">mine drainage metagenome</name>
    <dbReference type="NCBI Taxonomy" id="410659"/>
    <lineage>
        <taxon>unclassified sequences</taxon>
        <taxon>metagenomes</taxon>
        <taxon>ecological metagenomes</taxon>
    </lineage>
</organism>
<evidence type="ECO:0000256" key="3">
    <source>
        <dbReference type="ARBA" id="ARBA00022679"/>
    </source>
</evidence>
<dbReference type="InterPro" id="IPR015424">
    <property type="entry name" value="PyrdxlP-dep_Trfase"/>
</dbReference>
<keyword evidence="3 5" id="KW-0808">Transferase</keyword>
<dbReference type="PROSITE" id="PS00600">
    <property type="entry name" value="AA_TRANSFER_CLASS_3"/>
    <property type="match status" value="1"/>
</dbReference>
<dbReference type="InterPro" id="IPR050103">
    <property type="entry name" value="Class-III_PLP-dep_AT"/>
</dbReference>
<dbReference type="Gene3D" id="3.90.1150.10">
    <property type="entry name" value="Aspartate Aminotransferase, domain 1"/>
    <property type="match status" value="1"/>
</dbReference>
<dbReference type="EMBL" id="CABL01000001">
    <property type="protein sequence ID" value="CBH74042.1"/>
    <property type="molecule type" value="Genomic_DNA"/>
</dbReference>
<reference evidence="5" key="1">
    <citation type="submission" date="2009-10" db="EMBL/GenBank/DDBJ databases">
        <title>Diversity of trophic interactions inside an arsenic-rich microbial ecosystem.</title>
        <authorList>
            <person name="Bertin P.N."/>
            <person name="Heinrich-Salmeron A."/>
            <person name="Pelletier E."/>
            <person name="Goulhen-Chollet F."/>
            <person name="Arsene-Ploetze F."/>
            <person name="Gallien S."/>
            <person name="Calteau A."/>
            <person name="Vallenet D."/>
            <person name="Casiot C."/>
            <person name="Chane-Woon-Ming B."/>
            <person name="Giloteaux L."/>
            <person name="Barakat M."/>
            <person name="Bonnefoy V."/>
            <person name="Bruneel O."/>
            <person name="Chandler M."/>
            <person name="Cleiss J."/>
            <person name="Duran R."/>
            <person name="Elbaz-Poulichet F."/>
            <person name="Fonknechten N."/>
            <person name="Lauga B."/>
            <person name="Mornico D."/>
            <person name="Ortet P."/>
            <person name="Schaeffer C."/>
            <person name="Siguier P."/>
            <person name="Alexander Thil Smith A."/>
            <person name="Van Dorsselaer A."/>
            <person name="Weissenbach J."/>
            <person name="Medigue C."/>
            <person name="Le Paslier D."/>
        </authorList>
    </citation>
    <scope>NUCLEOTIDE SEQUENCE</scope>
</reference>
<dbReference type="CDD" id="cd00610">
    <property type="entry name" value="OAT_like"/>
    <property type="match status" value="1"/>
</dbReference>
<proteinExistence type="predicted"/>
<dbReference type="Gene3D" id="3.40.640.10">
    <property type="entry name" value="Type I PLP-dependent aspartate aminotransferase-like (Major domain)"/>
    <property type="match status" value="1"/>
</dbReference>
<keyword evidence="2 5" id="KW-0032">Aminotransferase</keyword>
<dbReference type="FunFam" id="3.40.640.10:FF:000004">
    <property type="entry name" value="Acetylornithine aminotransferase"/>
    <property type="match status" value="1"/>
</dbReference>
<dbReference type="InterPro" id="IPR049704">
    <property type="entry name" value="Aminotrans_3_PPA_site"/>
</dbReference>
<comment type="cofactor">
    <cofactor evidence="1">
        <name>pyridoxal 5'-phosphate</name>
        <dbReference type="ChEBI" id="CHEBI:597326"/>
    </cofactor>
</comment>
<dbReference type="GO" id="GO:0008483">
    <property type="term" value="F:transaminase activity"/>
    <property type="evidence" value="ECO:0007669"/>
    <property type="project" value="UniProtKB-KW"/>
</dbReference>
<evidence type="ECO:0000256" key="1">
    <source>
        <dbReference type="ARBA" id="ARBA00001933"/>
    </source>
</evidence>
<dbReference type="InterPro" id="IPR005814">
    <property type="entry name" value="Aminotrans_3"/>
</dbReference>
<dbReference type="PANTHER" id="PTHR11986">
    <property type="entry name" value="AMINOTRANSFERASE CLASS III"/>
    <property type="match status" value="1"/>
</dbReference>
<dbReference type="SUPFAM" id="SSF53383">
    <property type="entry name" value="PLP-dependent transferases"/>
    <property type="match status" value="1"/>
</dbReference>
<dbReference type="GO" id="GO:0030170">
    <property type="term" value="F:pyridoxal phosphate binding"/>
    <property type="evidence" value="ECO:0007669"/>
    <property type="project" value="InterPro"/>
</dbReference>
<dbReference type="PANTHER" id="PTHR11986:SF79">
    <property type="entry name" value="ACETYLORNITHINE AMINOTRANSFERASE, MITOCHONDRIAL"/>
    <property type="match status" value="1"/>
</dbReference>
<protein>
    <submittedName>
        <fullName evidence="5">Aminotransferase class-III</fullName>
    </submittedName>
</protein>
<sequence length="433" mass="46047">MSDPLENVRGPIPGKRSTELLARLRLHESRNVTAIDERYPIVWESALGSVVTDVDGNEYLDLTSAFGVAAIGHSNPYVASAVADQVVRLAHGMGDVHPSEVRIELLERIASIVPAGLTRTYLATSGSEAIEVALKTAILATGKPFHASFRNGYHGLSLGALEVTGIERFRAPFAGAIAENPLFLEYPRARNAADDDSAAALEGVRTSLRSRGDIGALVVEPIQGRGGVILPPTGFLRGLREICDELGMLLVIDEIWTGFGRTGTMFACEREAVVPDLLCIGKAMGGGLPIAALVGTEAAMNAWPLSEGEALHTSTFLGNPLACAAALATIGEIERHDLVTRAKQLGVTMVSRLGSLHRHKSVLDIRGRGMMWGIELESGASAHAVVVRALSLGLILLQAGPEGNVISITPPLVMSERQLFRAIDLLDRALAMR</sequence>
<evidence type="ECO:0000313" key="5">
    <source>
        <dbReference type="EMBL" id="CBH74042.1"/>
    </source>
</evidence>
<name>E6PC59_9ZZZZ</name>
<gene>
    <name evidence="5" type="ORF">CARN1_1929</name>
</gene>
<keyword evidence="4" id="KW-0663">Pyridoxal phosphate</keyword>
<dbReference type="GO" id="GO:0042802">
    <property type="term" value="F:identical protein binding"/>
    <property type="evidence" value="ECO:0007669"/>
    <property type="project" value="TreeGrafter"/>
</dbReference>
<evidence type="ECO:0000256" key="4">
    <source>
        <dbReference type="ARBA" id="ARBA00022898"/>
    </source>
</evidence>